<dbReference type="PANTHER" id="PTHR46771">
    <property type="entry name" value="DETERIN"/>
    <property type="match status" value="1"/>
</dbReference>
<feature type="compositionally biased region" description="Low complexity" evidence="3">
    <location>
        <begin position="22"/>
        <end position="31"/>
    </location>
</feature>
<name>S7Q1W2_GLOTA</name>
<feature type="region of interest" description="Disordered" evidence="3">
    <location>
        <begin position="1"/>
        <end position="37"/>
    </location>
</feature>
<dbReference type="GeneID" id="19307518"/>
<dbReference type="AlphaFoldDB" id="S7Q1W2"/>
<dbReference type="Pfam" id="PF00653">
    <property type="entry name" value="BIR"/>
    <property type="match status" value="2"/>
</dbReference>
<dbReference type="OMA" id="VKWPHPS"/>
<dbReference type="PROSITE" id="PS50143">
    <property type="entry name" value="BIR_REPEAT_2"/>
    <property type="match status" value="2"/>
</dbReference>
<dbReference type="GO" id="GO:0046872">
    <property type="term" value="F:metal ion binding"/>
    <property type="evidence" value="ECO:0007669"/>
    <property type="project" value="UniProtKB-KW"/>
</dbReference>
<dbReference type="SUPFAM" id="SSF57924">
    <property type="entry name" value="Inhibitor of apoptosis (IAP) repeat"/>
    <property type="match status" value="2"/>
</dbReference>
<dbReference type="SMART" id="SM00238">
    <property type="entry name" value="BIR"/>
    <property type="match status" value="2"/>
</dbReference>
<evidence type="ECO:0000313" key="4">
    <source>
        <dbReference type="EMBL" id="EPQ53492.1"/>
    </source>
</evidence>
<reference evidence="4 5" key="1">
    <citation type="journal article" date="2012" name="Science">
        <title>The Paleozoic origin of enzymatic lignin decomposition reconstructed from 31 fungal genomes.</title>
        <authorList>
            <person name="Floudas D."/>
            <person name="Binder M."/>
            <person name="Riley R."/>
            <person name="Barry K."/>
            <person name="Blanchette R.A."/>
            <person name="Henrissat B."/>
            <person name="Martinez A.T."/>
            <person name="Otillar R."/>
            <person name="Spatafora J.W."/>
            <person name="Yadav J.S."/>
            <person name="Aerts A."/>
            <person name="Benoit I."/>
            <person name="Boyd A."/>
            <person name="Carlson A."/>
            <person name="Copeland A."/>
            <person name="Coutinho P.M."/>
            <person name="de Vries R.P."/>
            <person name="Ferreira P."/>
            <person name="Findley K."/>
            <person name="Foster B."/>
            <person name="Gaskell J."/>
            <person name="Glotzer D."/>
            <person name="Gorecki P."/>
            <person name="Heitman J."/>
            <person name="Hesse C."/>
            <person name="Hori C."/>
            <person name="Igarashi K."/>
            <person name="Jurgens J.A."/>
            <person name="Kallen N."/>
            <person name="Kersten P."/>
            <person name="Kohler A."/>
            <person name="Kuees U."/>
            <person name="Kumar T.K.A."/>
            <person name="Kuo A."/>
            <person name="LaButti K."/>
            <person name="Larrondo L.F."/>
            <person name="Lindquist E."/>
            <person name="Ling A."/>
            <person name="Lombard V."/>
            <person name="Lucas S."/>
            <person name="Lundell T."/>
            <person name="Martin R."/>
            <person name="McLaughlin D.J."/>
            <person name="Morgenstern I."/>
            <person name="Morin E."/>
            <person name="Murat C."/>
            <person name="Nagy L.G."/>
            <person name="Nolan M."/>
            <person name="Ohm R.A."/>
            <person name="Patyshakuliyeva A."/>
            <person name="Rokas A."/>
            <person name="Ruiz-Duenas F.J."/>
            <person name="Sabat G."/>
            <person name="Salamov A."/>
            <person name="Samejima M."/>
            <person name="Schmutz J."/>
            <person name="Slot J.C."/>
            <person name="St John F."/>
            <person name="Stenlid J."/>
            <person name="Sun H."/>
            <person name="Sun S."/>
            <person name="Syed K."/>
            <person name="Tsang A."/>
            <person name="Wiebenga A."/>
            <person name="Young D."/>
            <person name="Pisabarro A."/>
            <person name="Eastwood D.C."/>
            <person name="Martin F."/>
            <person name="Cullen D."/>
            <person name="Grigoriev I.V."/>
            <person name="Hibbett D.S."/>
        </authorList>
    </citation>
    <scope>NUCLEOTIDE SEQUENCE [LARGE SCALE GENOMIC DNA]</scope>
    <source>
        <strain evidence="4 5">ATCC 11539</strain>
    </source>
</reference>
<keyword evidence="2" id="KW-0862">Zinc</keyword>
<dbReference type="RefSeq" id="XP_007867827.1">
    <property type="nucleotide sequence ID" value="XM_007869636.1"/>
</dbReference>
<keyword evidence="1" id="KW-0479">Metal-binding</keyword>
<dbReference type="InterPro" id="IPR051190">
    <property type="entry name" value="Baculoviral_IAP"/>
</dbReference>
<dbReference type="CDD" id="cd00022">
    <property type="entry name" value="BIR"/>
    <property type="match status" value="1"/>
</dbReference>
<evidence type="ECO:0000256" key="3">
    <source>
        <dbReference type="SAM" id="MobiDB-lite"/>
    </source>
</evidence>
<dbReference type="HOGENOM" id="CLU_064364_1_0_1"/>
<gene>
    <name evidence="4" type="ORF">GLOTRDRAFT_63085</name>
</gene>
<dbReference type="PANTHER" id="PTHR46771:SF5">
    <property type="entry name" value="DETERIN"/>
    <property type="match status" value="1"/>
</dbReference>
<organism evidence="4 5">
    <name type="scientific">Gloeophyllum trabeum (strain ATCC 11539 / FP-39264 / Madison 617)</name>
    <name type="common">Brown rot fungus</name>
    <dbReference type="NCBI Taxonomy" id="670483"/>
    <lineage>
        <taxon>Eukaryota</taxon>
        <taxon>Fungi</taxon>
        <taxon>Dikarya</taxon>
        <taxon>Basidiomycota</taxon>
        <taxon>Agaricomycotina</taxon>
        <taxon>Agaricomycetes</taxon>
        <taxon>Gloeophyllales</taxon>
        <taxon>Gloeophyllaceae</taxon>
        <taxon>Gloeophyllum</taxon>
    </lineage>
</organism>
<protein>
    <submittedName>
        <fullName evidence="4">Inhibitor of apoptosis IAP repeat-containing protein</fullName>
    </submittedName>
</protein>
<evidence type="ECO:0000256" key="2">
    <source>
        <dbReference type="ARBA" id="ARBA00022833"/>
    </source>
</evidence>
<proteinExistence type="predicted"/>
<dbReference type="Gene3D" id="1.10.1170.10">
    <property type="entry name" value="Inhibitor Of Apoptosis Protein (2mihbC-IAP-1), Chain A"/>
    <property type="match status" value="2"/>
</dbReference>
<sequence>MASMEVLQNRLDSFKTKRGKPSSKASASSSKKWPHPSVFKANPETLAEAGFYFTPTAQDKDNVACYMCKKHLSDWEEDDDPHRIHWAKCQDTCPWAIVRCGLEEDIDEDGNFVATDAKRLPSGKAMEKARLDTFRFSKSWPHDSVKNHGATSKKMAKAGFVYTPQSEGDDTATCLYCSVSLSGWEPEDDPLYV</sequence>
<accession>S7Q1W2</accession>
<dbReference type="STRING" id="670483.S7Q1W2"/>
<dbReference type="KEGG" id="gtr:GLOTRDRAFT_63085"/>
<dbReference type="Proteomes" id="UP000030669">
    <property type="component" value="Unassembled WGS sequence"/>
</dbReference>
<dbReference type="InterPro" id="IPR001370">
    <property type="entry name" value="BIR_rpt"/>
</dbReference>
<dbReference type="OrthoDB" id="2196114at2759"/>
<evidence type="ECO:0000256" key="1">
    <source>
        <dbReference type="ARBA" id="ARBA00022723"/>
    </source>
</evidence>
<keyword evidence="5" id="KW-1185">Reference proteome</keyword>
<feature type="non-terminal residue" evidence="4">
    <location>
        <position position="193"/>
    </location>
</feature>
<dbReference type="eggNOG" id="KOG1101">
    <property type="taxonomic scope" value="Eukaryota"/>
</dbReference>
<dbReference type="EMBL" id="KB469305">
    <property type="protein sequence ID" value="EPQ53492.1"/>
    <property type="molecule type" value="Genomic_DNA"/>
</dbReference>
<evidence type="ECO:0000313" key="5">
    <source>
        <dbReference type="Proteomes" id="UP000030669"/>
    </source>
</evidence>